<feature type="domain" description="Flavodoxin-like fold" evidence="3">
    <location>
        <begin position="3"/>
        <end position="183"/>
    </location>
</feature>
<dbReference type="OrthoDB" id="9798454at2"/>
<dbReference type="GO" id="GO:0003955">
    <property type="term" value="F:NAD(P)H dehydrogenase (quinone) activity"/>
    <property type="evidence" value="ECO:0007669"/>
    <property type="project" value="TreeGrafter"/>
</dbReference>
<dbReference type="EMBL" id="JFKE01000001">
    <property type="protein sequence ID" value="KAJ57371.1"/>
    <property type="molecule type" value="Genomic_DNA"/>
</dbReference>
<keyword evidence="5" id="KW-1185">Reference proteome</keyword>
<dbReference type="InterPro" id="IPR003680">
    <property type="entry name" value="Flavodoxin_fold"/>
</dbReference>
<sequence>MTKKILVLNGHPGQTSLSKSLTKAYAVAATKAGHDVRQHDISEMEFDMDYGQGGYKATKPLEPVLDTFLTDLEWADHIVMSTPLWWGAIPAKLKGLFDRALIPGRTFDTRNPNFMGLPAPMLKGKTARVLLTSDTPPLLLRLFYSNAIKKIISRQILGFVGIKPTKYSQFAPATHPKDKKVQGWLKQVADLGARAA</sequence>
<dbReference type="PANTHER" id="PTHR10204:SF34">
    <property type="entry name" value="NAD(P)H DEHYDROGENASE [QUINONE] 1 ISOFORM 1"/>
    <property type="match status" value="1"/>
</dbReference>
<dbReference type="SUPFAM" id="SSF52218">
    <property type="entry name" value="Flavoproteins"/>
    <property type="match status" value="1"/>
</dbReference>
<dbReference type="PANTHER" id="PTHR10204">
    <property type="entry name" value="NAD P H OXIDOREDUCTASE-RELATED"/>
    <property type="match status" value="1"/>
</dbReference>
<gene>
    <name evidence="4" type="ORF">ACMU_02390</name>
</gene>
<dbReference type="RefSeq" id="WP_035255675.1">
    <property type="nucleotide sequence ID" value="NZ_JFKE01000001.1"/>
</dbReference>
<proteinExistence type="inferred from homology"/>
<dbReference type="Proteomes" id="UP000026249">
    <property type="component" value="Unassembled WGS sequence"/>
</dbReference>
<dbReference type="AlphaFoldDB" id="A0A037ZLR6"/>
<evidence type="ECO:0000313" key="5">
    <source>
        <dbReference type="Proteomes" id="UP000026249"/>
    </source>
</evidence>
<protein>
    <submittedName>
        <fullName evidence="4">NAD(P)H dehydrogenase</fullName>
    </submittedName>
</protein>
<dbReference type="InterPro" id="IPR029039">
    <property type="entry name" value="Flavoprotein-like_sf"/>
</dbReference>
<accession>A0A037ZLR6</accession>
<dbReference type="Pfam" id="PF02525">
    <property type="entry name" value="Flavodoxin_2"/>
    <property type="match status" value="1"/>
</dbReference>
<comment type="similarity">
    <text evidence="1">Belongs to the NAD(P)H dehydrogenase (quinone) family.</text>
</comment>
<dbReference type="GO" id="GO:0005829">
    <property type="term" value="C:cytosol"/>
    <property type="evidence" value="ECO:0007669"/>
    <property type="project" value="TreeGrafter"/>
</dbReference>
<name>A0A037ZLR6_9RHOB</name>
<evidence type="ECO:0000313" key="4">
    <source>
        <dbReference type="EMBL" id="KAJ57371.1"/>
    </source>
</evidence>
<dbReference type="InterPro" id="IPR051545">
    <property type="entry name" value="NAD(P)H_dehydrogenase_qn"/>
</dbReference>
<comment type="caution">
    <text evidence="4">The sequence shown here is derived from an EMBL/GenBank/DDBJ whole genome shotgun (WGS) entry which is preliminary data.</text>
</comment>
<dbReference type="Gene3D" id="3.40.50.360">
    <property type="match status" value="1"/>
</dbReference>
<reference evidence="4 5" key="1">
    <citation type="submission" date="2014-03" db="EMBL/GenBank/DDBJ databases">
        <title>Draft Genome Sequence of Actibacterium mucosum KCTC 23349, a Marine Alphaproteobacterium with Complex Ionic Requirements Isolated from Mediterranean Seawater at Malvarrosa Beach, Valencia, Spain.</title>
        <authorList>
            <person name="Arahal D.R."/>
            <person name="Shao Z."/>
            <person name="Lai Q."/>
            <person name="Pujalte M.J."/>
        </authorList>
    </citation>
    <scope>NUCLEOTIDE SEQUENCE [LARGE SCALE GENOMIC DNA]</scope>
    <source>
        <strain evidence="4 5">KCTC 23349</strain>
    </source>
</reference>
<evidence type="ECO:0000256" key="2">
    <source>
        <dbReference type="ARBA" id="ARBA00023002"/>
    </source>
</evidence>
<evidence type="ECO:0000259" key="3">
    <source>
        <dbReference type="Pfam" id="PF02525"/>
    </source>
</evidence>
<organism evidence="4 5">
    <name type="scientific">Actibacterium mucosum KCTC 23349</name>
    <dbReference type="NCBI Taxonomy" id="1454373"/>
    <lineage>
        <taxon>Bacteria</taxon>
        <taxon>Pseudomonadati</taxon>
        <taxon>Pseudomonadota</taxon>
        <taxon>Alphaproteobacteria</taxon>
        <taxon>Rhodobacterales</taxon>
        <taxon>Roseobacteraceae</taxon>
        <taxon>Actibacterium</taxon>
    </lineage>
</organism>
<evidence type="ECO:0000256" key="1">
    <source>
        <dbReference type="ARBA" id="ARBA00006252"/>
    </source>
</evidence>
<dbReference type="STRING" id="1454373.ACMU_02390"/>
<keyword evidence="2" id="KW-0560">Oxidoreductase</keyword>